<dbReference type="Proteomes" id="UP001331761">
    <property type="component" value="Unassembled WGS sequence"/>
</dbReference>
<organism evidence="2 3">
    <name type="scientific">Trichostrongylus colubriformis</name>
    <name type="common">Black scour worm</name>
    <dbReference type="NCBI Taxonomy" id="6319"/>
    <lineage>
        <taxon>Eukaryota</taxon>
        <taxon>Metazoa</taxon>
        <taxon>Ecdysozoa</taxon>
        <taxon>Nematoda</taxon>
        <taxon>Chromadorea</taxon>
        <taxon>Rhabditida</taxon>
        <taxon>Rhabditina</taxon>
        <taxon>Rhabditomorpha</taxon>
        <taxon>Strongyloidea</taxon>
        <taxon>Trichostrongylidae</taxon>
        <taxon>Trichostrongylus</taxon>
    </lineage>
</organism>
<dbReference type="Gene3D" id="3.40.50.300">
    <property type="entry name" value="P-loop containing nucleotide triphosphate hydrolases"/>
    <property type="match status" value="1"/>
</dbReference>
<gene>
    <name evidence="2" type="ORF">GCK32_014135</name>
</gene>
<dbReference type="AlphaFoldDB" id="A0AAN8FM21"/>
<name>A0AAN8FM21_TRICO</name>
<dbReference type="InterPro" id="IPR027417">
    <property type="entry name" value="P-loop_NTPase"/>
</dbReference>
<comment type="caution">
    <text evidence="2">The sequence shown here is derived from an EMBL/GenBank/DDBJ whole genome shotgun (WGS) entry which is preliminary data.</text>
</comment>
<keyword evidence="3" id="KW-1185">Reference proteome</keyword>
<feature type="region of interest" description="Disordered" evidence="1">
    <location>
        <begin position="1"/>
        <end position="55"/>
    </location>
</feature>
<accession>A0AAN8FM21</accession>
<evidence type="ECO:0000313" key="3">
    <source>
        <dbReference type="Proteomes" id="UP001331761"/>
    </source>
</evidence>
<reference evidence="2 3" key="1">
    <citation type="submission" date="2019-10" db="EMBL/GenBank/DDBJ databases">
        <title>Assembly and Annotation for the nematode Trichostrongylus colubriformis.</title>
        <authorList>
            <person name="Martin J."/>
        </authorList>
    </citation>
    <scope>NUCLEOTIDE SEQUENCE [LARGE SCALE GENOMIC DNA]</scope>
    <source>
        <strain evidence="2">G859</strain>
        <tissue evidence="2">Whole worm</tissue>
    </source>
</reference>
<sequence length="284" mass="30792">MEFTDKVNLPQGHELPTDTQGIHSSLEGAPAPISSASPGGEAEPLEALLDDPMGSPLPSLEGAPWFFDGPAPMDACDFVDNEIVIPSLDMAELLISSESSLPPDNSQVGLADFAPPMSSDEQPCLLPKTEQPGGEEAAYGTGKTVVGALIAARTYSNFKERVIATTTTNNAVAQFTDTLLGLDDFRHLDVLRYVSDSALVEGAPQTPIDLHNILKRLPEDFGHLLSQSAMDTCVRYKKGRELLERFLFNNDLAVDLSDAERDEYRIAERDLSDLTRDAIAVMFQ</sequence>
<dbReference type="SUPFAM" id="SSF52540">
    <property type="entry name" value="P-loop containing nucleoside triphosphate hydrolases"/>
    <property type="match status" value="1"/>
</dbReference>
<evidence type="ECO:0000256" key="1">
    <source>
        <dbReference type="SAM" id="MobiDB-lite"/>
    </source>
</evidence>
<proteinExistence type="predicted"/>
<evidence type="ECO:0000313" key="2">
    <source>
        <dbReference type="EMBL" id="KAK5981701.1"/>
    </source>
</evidence>
<protein>
    <recommendedName>
        <fullName evidence="4">DNA2/NAM7 helicase helicase domain-containing protein</fullName>
    </recommendedName>
</protein>
<dbReference type="EMBL" id="WIXE01005986">
    <property type="protein sequence ID" value="KAK5981701.1"/>
    <property type="molecule type" value="Genomic_DNA"/>
</dbReference>
<evidence type="ECO:0008006" key="4">
    <source>
        <dbReference type="Google" id="ProtNLM"/>
    </source>
</evidence>
<feature type="non-terminal residue" evidence="2">
    <location>
        <position position="284"/>
    </location>
</feature>